<proteinExistence type="predicted"/>
<evidence type="ECO:0000313" key="3">
    <source>
        <dbReference type="Proteomes" id="UP000215914"/>
    </source>
</evidence>
<gene>
    <name evidence="2" type="ORF">HannXRQ_Chr01g0012451</name>
    <name evidence="1" type="ORF">HanXRQr2_Chr01g0018551</name>
</gene>
<dbReference type="EMBL" id="CM007890">
    <property type="protein sequence ID" value="OTG36863.1"/>
    <property type="molecule type" value="Genomic_DNA"/>
</dbReference>
<reference evidence="2" key="2">
    <citation type="submission" date="2017-02" db="EMBL/GenBank/DDBJ databases">
        <title>Sunflower complete genome.</title>
        <authorList>
            <person name="Langlade N."/>
            <person name="Munos S."/>
        </authorList>
    </citation>
    <scope>NUCLEOTIDE SEQUENCE [LARGE SCALE GENOMIC DNA]</scope>
    <source>
        <tissue evidence="2">Leaves</tissue>
    </source>
</reference>
<dbReference type="EMBL" id="MNCJ02000316">
    <property type="protein sequence ID" value="KAF5821767.1"/>
    <property type="molecule type" value="Genomic_DNA"/>
</dbReference>
<organism evidence="2 3">
    <name type="scientific">Helianthus annuus</name>
    <name type="common">Common sunflower</name>
    <dbReference type="NCBI Taxonomy" id="4232"/>
    <lineage>
        <taxon>Eukaryota</taxon>
        <taxon>Viridiplantae</taxon>
        <taxon>Streptophyta</taxon>
        <taxon>Embryophyta</taxon>
        <taxon>Tracheophyta</taxon>
        <taxon>Spermatophyta</taxon>
        <taxon>Magnoliopsida</taxon>
        <taxon>eudicotyledons</taxon>
        <taxon>Gunneridae</taxon>
        <taxon>Pentapetalae</taxon>
        <taxon>asterids</taxon>
        <taxon>campanulids</taxon>
        <taxon>Asterales</taxon>
        <taxon>Asteraceae</taxon>
        <taxon>Asteroideae</taxon>
        <taxon>Heliantheae alliance</taxon>
        <taxon>Heliantheae</taxon>
        <taxon>Helianthus</taxon>
    </lineage>
</organism>
<protein>
    <submittedName>
        <fullName evidence="2">Uncharacterized protein</fullName>
    </submittedName>
</protein>
<keyword evidence="3" id="KW-1185">Reference proteome</keyword>
<accession>A0A251VP25</accession>
<reference evidence="1 3" key="1">
    <citation type="journal article" date="2017" name="Nature">
        <title>The sunflower genome provides insights into oil metabolism, flowering and Asterid evolution.</title>
        <authorList>
            <person name="Badouin H."/>
            <person name="Gouzy J."/>
            <person name="Grassa C.J."/>
            <person name="Murat F."/>
            <person name="Staton S.E."/>
            <person name="Cottret L."/>
            <person name="Lelandais-Briere C."/>
            <person name="Owens G.L."/>
            <person name="Carrere S."/>
            <person name="Mayjonade B."/>
            <person name="Legrand L."/>
            <person name="Gill N."/>
            <person name="Kane N.C."/>
            <person name="Bowers J.E."/>
            <person name="Hubner S."/>
            <person name="Bellec A."/>
            <person name="Berard A."/>
            <person name="Berges H."/>
            <person name="Blanchet N."/>
            <person name="Boniface M.C."/>
            <person name="Brunel D."/>
            <person name="Catrice O."/>
            <person name="Chaidir N."/>
            <person name="Claudel C."/>
            <person name="Donnadieu C."/>
            <person name="Faraut T."/>
            <person name="Fievet G."/>
            <person name="Helmstetter N."/>
            <person name="King M."/>
            <person name="Knapp S.J."/>
            <person name="Lai Z."/>
            <person name="Le Paslier M.C."/>
            <person name="Lippi Y."/>
            <person name="Lorenzon L."/>
            <person name="Mandel J.R."/>
            <person name="Marage G."/>
            <person name="Marchand G."/>
            <person name="Marquand E."/>
            <person name="Bret-Mestries E."/>
            <person name="Morien E."/>
            <person name="Nambeesan S."/>
            <person name="Nguyen T."/>
            <person name="Pegot-Espagnet P."/>
            <person name="Pouilly N."/>
            <person name="Raftis F."/>
            <person name="Sallet E."/>
            <person name="Schiex T."/>
            <person name="Thomas J."/>
            <person name="Vandecasteele C."/>
            <person name="Vares D."/>
            <person name="Vear F."/>
            <person name="Vautrin S."/>
            <person name="Crespi M."/>
            <person name="Mangin B."/>
            <person name="Burke J.M."/>
            <person name="Salse J."/>
            <person name="Munos S."/>
            <person name="Vincourt P."/>
            <person name="Rieseberg L.H."/>
            <person name="Langlade N.B."/>
        </authorList>
    </citation>
    <scope>NUCLEOTIDE SEQUENCE [LARGE SCALE GENOMIC DNA]</scope>
    <source>
        <strain evidence="3">cv. SF193</strain>
        <tissue evidence="1">Leaves</tissue>
    </source>
</reference>
<reference evidence="1" key="3">
    <citation type="submission" date="2020-06" db="EMBL/GenBank/DDBJ databases">
        <title>Helianthus annuus Genome sequencing and assembly Release 2.</title>
        <authorList>
            <person name="Gouzy J."/>
            <person name="Langlade N."/>
            <person name="Munos S."/>
        </authorList>
    </citation>
    <scope>NUCLEOTIDE SEQUENCE</scope>
    <source>
        <tissue evidence="1">Leaves</tissue>
    </source>
</reference>
<dbReference type="AlphaFoldDB" id="A0A251VP25"/>
<sequence>MRRCRFFGLTKHCFFSDLQPPVFFDERCSVQVFLTNNAVCSFLCEKPQKNAGFFSEKCNQQ</sequence>
<name>A0A251VP25_HELAN</name>
<evidence type="ECO:0000313" key="1">
    <source>
        <dbReference type="EMBL" id="KAF5821767.1"/>
    </source>
</evidence>
<dbReference type="Gramene" id="mRNA:HanXRQr2_Chr01g0018551">
    <property type="protein sequence ID" value="CDS:HanXRQr2_Chr01g0018551.1"/>
    <property type="gene ID" value="HanXRQr2_Chr01g0018551"/>
</dbReference>
<dbReference type="Proteomes" id="UP000215914">
    <property type="component" value="Chromosome 1"/>
</dbReference>
<evidence type="ECO:0000313" key="2">
    <source>
        <dbReference type="EMBL" id="OTG36863.1"/>
    </source>
</evidence>
<dbReference type="InParanoid" id="A0A251VP25"/>